<dbReference type="GO" id="GO:0016787">
    <property type="term" value="F:hydrolase activity"/>
    <property type="evidence" value="ECO:0007669"/>
    <property type="project" value="UniProtKB-KW"/>
</dbReference>
<dbReference type="Pfam" id="PF07910">
    <property type="entry name" value="Peptidase_C78"/>
    <property type="match status" value="1"/>
</dbReference>
<evidence type="ECO:0000259" key="3">
    <source>
        <dbReference type="Pfam" id="PF07910"/>
    </source>
</evidence>
<reference evidence="4 5" key="1">
    <citation type="submission" date="2017-12" db="EMBL/GenBank/DDBJ databases">
        <title>Comparative genomics of Botrytis spp.</title>
        <authorList>
            <person name="Valero-Jimenez C.A."/>
            <person name="Tapia P."/>
            <person name="Veloso J."/>
            <person name="Silva-Moreno E."/>
            <person name="Staats M."/>
            <person name="Valdes J.H."/>
            <person name="Van Kan J.A.L."/>
        </authorList>
    </citation>
    <scope>NUCLEOTIDE SEQUENCE [LARGE SCALE GENOMIC DNA]</scope>
    <source>
        <strain evidence="4 5">Be9601</strain>
    </source>
</reference>
<dbReference type="Gene3D" id="3.90.70.130">
    <property type="match status" value="1"/>
</dbReference>
<accession>A0A4Z1JY57</accession>
<proteinExistence type="predicted"/>
<dbReference type="AlphaFoldDB" id="A0A4Z1JY57"/>
<keyword evidence="5" id="KW-1185">Reference proteome</keyword>
<dbReference type="InterPro" id="IPR012462">
    <property type="entry name" value="UFSP1/2_DUB_cat"/>
</dbReference>
<dbReference type="EMBL" id="PQXM01000053">
    <property type="protein sequence ID" value="TGO78799.1"/>
    <property type="molecule type" value="Genomic_DNA"/>
</dbReference>
<feature type="domain" description="UFSP1/2/DUB catalytic" evidence="3">
    <location>
        <begin position="241"/>
        <end position="463"/>
    </location>
</feature>
<evidence type="ECO:0000313" key="4">
    <source>
        <dbReference type="EMBL" id="TGO78799.1"/>
    </source>
</evidence>
<name>A0A4Z1JY57_9HELO</name>
<dbReference type="STRING" id="278938.A0A4Z1JY57"/>
<protein>
    <recommendedName>
        <fullName evidence="3">UFSP1/2/DUB catalytic domain-containing protein</fullName>
    </recommendedName>
</protein>
<dbReference type="Proteomes" id="UP000297229">
    <property type="component" value="Unassembled WGS sequence"/>
</dbReference>
<evidence type="ECO:0000313" key="5">
    <source>
        <dbReference type="Proteomes" id="UP000297229"/>
    </source>
</evidence>
<comment type="caution">
    <text evidence="4">The sequence shown here is derived from an EMBL/GenBank/DDBJ whole genome shotgun (WGS) entry which is preliminary data.</text>
</comment>
<keyword evidence="1" id="KW-0378">Hydrolase</keyword>
<evidence type="ECO:0000256" key="1">
    <source>
        <dbReference type="ARBA" id="ARBA00022801"/>
    </source>
</evidence>
<organism evidence="4 5">
    <name type="scientific">Botrytis elliptica</name>
    <dbReference type="NCBI Taxonomy" id="278938"/>
    <lineage>
        <taxon>Eukaryota</taxon>
        <taxon>Fungi</taxon>
        <taxon>Dikarya</taxon>
        <taxon>Ascomycota</taxon>
        <taxon>Pezizomycotina</taxon>
        <taxon>Leotiomycetes</taxon>
        <taxon>Helotiales</taxon>
        <taxon>Sclerotiniaceae</taxon>
        <taxon>Botrytis</taxon>
    </lineage>
</organism>
<feature type="region of interest" description="Disordered" evidence="2">
    <location>
        <begin position="96"/>
        <end position="115"/>
    </location>
</feature>
<sequence>MAQVKMPEAQEMLCPFCGFKTESEYQIMLHLETLHAEGQSPFVAKDSASVVAMVNQDDVNYADCPIDGCGEMVLFDELDSHIEMHGEEDGNMDLDTPASGSSRQEVKNGAGKDASFGTKLTHALRNIDDGHDYETREPPPAQAGTKAWRDILKMPDITLKSQSKPPPAKGTRQLGKAELGPHAHEKQMPSWLVKLLQADGQYKTINRINADGQLRRVKYCPNQADGIIPVLSQLLDQDRSVSYAYLCDPAVLHVSKLMREGGFCGYRNIQMMCSYIVKSQFPGHKVLGDVVPTIFDIQEYIESAWDQGINSQGRIETGGIRGTRKYIGTPDAQAMFCSLGIPCDTAAMKTRKDRGDPPAVNLLYSKIESYFFDGALDYNCKVRDTSLPPIYFQHPGHSMTIIGFEKLTDGTKNLLVFDPMFHDSSKVVKLVGGPVRSKHPSDLLKAYRRGNKYLKRYNEFELLKYVATSSSNQCELTLTPW</sequence>
<gene>
    <name evidence="4" type="ORF">BELL_0053g00040</name>
</gene>
<evidence type="ECO:0000256" key="2">
    <source>
        <dbReference type="SAM" id="MobiDB-lite"/>
    </source>
</evidence>